<dbReference type="PANTHER" id="PTHR37422">
    <property type="entry name" value="TEICHURONIC ACID BIOSYNTHESIS PROTEIN TUAE"/>
    <property type="match status" value="1"/>
</dbReference>
<proteinExistence type="predicted"/>
<organism evidence="7">
    <name type="scientific">hydrothermal vent metagenome</name>
    <dbReference type="NCBI Taxonomy" id="652676"/>
    <lineage>
        <taxon>unclassified sequences</taxon>
        <taxon>metagenomes</taxon>
        <taxon>ecological metagenomes</taxon>
    </lineage>
</organism>
<dbReference type="EMBL" id="UOFX01000011">
    <property type="protein sequence ID" value="VAX06206.1"/>
    <property type="molecule type" value="Genomic_DNA"/>
</dbReference>
<keyword evidence="3 5" id="KW-1133">Transmembrane helix</keyword>
<gene>
    <name evidence="7" type="ORF">MNBD_GAMMA26-968</name>
</gene>
<feature type="transmembrane region" description="Helical" evidence="5">
    <location>
        <begin position="403"/>
        <end position="420"/>
    </location>
</feature>
<sequence length="433" mass="48303">MEVWVFGLGVWWLLLFLYNKVSLTQAFLSAKPIFVLFGLWLLLLLFQLTPMPEWLLASISPKAVEIHGLAHNTTAITASVDPYATTGFLLKSLTYIMIFALALLLIRRTSRIKLTVTILVLSGVFQAVFGSLMVLSGIEYGFLFEKTDYRGVATGTFINRNHLAGYLEMCLAAGIGILVADSGNNTASSWRAHLRNIVQWLISPKMRLRVFLAIMVIGLVLTHSRMGNTAFFSSLLISAGIWFLLAKKRPKRPAFILLATILIIDIYIVGAWFGIDKVVERLENTSATTETRDEVVQQGLMYFADFQLVGSGGGSFYTVFPAYRQENIKGYYKFAHNDYLQFAVETGAIGLCLLGLITLITLWAAIMTIYRQHNPTMRGLGFSSLMGILALLIHSTVDFNLQIPANATLFMLILAFAWIGRSHKYTLPTKNTN</sequence>
<evidence type="ECO:0000256" key="3">
    <source>
        <dbReference type="ARBA" id="ARBA00022989"/>
    </source>
</evidence>
<keyword evidence="4 5" id="KW-0472">Membrane</keyword>
<dbReference type="InterPro" id="IPR051533">
    <property type="entry name" value="WaaL-like"/>
</dbReference>
<feature type="transmembrane region" description="Helical" evidence="5">
    <location>
        <begin position="253"/>
        <end position="275"/>
    </location>
</feature>
<dbReference type="GO" id="GO:0016020">
    <property type="term" value="C:membrane"/>
    <property type="evidence" value="ECO:0007669"/>
    <property type="project" value="UniProtKB-SubCell"/>
</dbReference>
<feature type="transmembrane region" description="Helical" evidence="5">
    <location>
        <begin position="229"/>
        <end position="246"/>
    </location>
</feature>
<feature type="transmembrane region" description="Helical" evidence="5">
    <location>
        <begin position="88"/>
        <end position="106"/>
    </location>
</feature>
<evidence type="ECO:0000256" key="4">
    <source>
        <dbReference type="ARBA" id="ARBA00023136"/>
    </source>
</evidence>
<feature type="transmembrane region" description="Helical" evidence="5">
    <location>
        <begin position="33"/>
        <end position="51"/>
    </location>
</feature>
<feature type="transmembrane region" description="Helical" evidence="5">
    <location>
        <begin position="6"/>
        <end position="21"/>
    </location>
</feature>
<accession>A0A3B1AJW0</accession>
<evidence type="ECO:0000259" key="6">
    <source>
        <dbReference type="Pfam" id="PF04932"/>
    </source>
</evidence>
<keyword evidence="7" id="KW-0436">Ligase</keyword>
<dbReference type="GO" id="GO:0016874">
    <property type="term" value="F:ligase activity"/>
    <property type="evidence" value="ECO:0007669"/>
    <property type="project" value="UniProtKB-KW"/>
</dbReference>
<feature type="transmembrane region" description="Helical" evidence="5">
    <location>
        <begin position="206"/>
        <end position="223"/>
    </location>
</feature>
<dbReference type="Pfam" id="PF04932">
    <property type="entry name" value="Wzy_C"/>
    <property type="match status" value="1"/>
</dbReference>
<name>A0A3B1AJW0_9ZZZZ</name>
<dbReference type="InterPro" id="IPR007016">
    <property type="entry name" value="O-antigen_ligase-rel_domated"/>
</dbReference>
<feature type="transmembrane region" description="Helical" evidence="5">
    <location>
        <begin position="118"/>
        <end position="143"/>
    </location>
</feature>
<comment type="subcellular location">
    <subcellularLocation>
        <location evidence="1">Membrane</location>
        <topology evidence="1">Multi-pass membrane protein</topology>
    </subcellularLocation>
</comment>
<feature type="domain" description="O-antigen ligase-related" evidence="6">
    <location>
        <begin position="211"/>
        <end position="354"/>
    </location>
</feature>
<dbReference type="AlphaFoldDB" id="A0A3B1AJW0"/>
<dbReference type="PANTHER" id="PTHR37422:SF13">
    <property type="entry name" value="LIPOPOLYSACCHARIDE BIOSYNTHESIS PROTEIN PA4999-RELATED"/>
    <property type="match status" value="1"/>
</dbReference>
<evidence type="ECO:0000256" key="2">
    <source>
        <dbReference type="ARBA" id="ARBA00022692"/>
    </source>
</evidence>
<evidence type="ECO:0000313" key="7">
    <source>
        <dbReference type="EMBL" id="VAX06206.1"/>
    </source>
</evidence>
<feature type="transmembrane region" description="Helical" evidence="5">
    <location>
        <begin position="163"/>
        <end position="185"/>
    </location>
</feature>
<protein>
    <submittedName>
        <fullName evidence="7">RbmD, similar to Lipid A core - O-antigen ligase and related enzymes</fullName>
    </submittedName>
</protein>
<feature type="transmembrane region" description="Helical" evidence="5">
    <location>
        <begin position="379"/>
        <end position="397"/>
    </location>
</feature>
<evidence type="ECO:0000256" key="5">
    <source>
        <dbReference type="SAM" id="Phobius"/>
    </source>
</evidence>
<keyword evidence="2 5" id="KW-0812">Transmembrane</keyword>
<feature type="transmembrane region" description="Helical" evidence="5">
    <location>
        <begin position="348"/>
        <end position="367"/>
    </location>
</feature>
<evidence type="ECO:0000256" key="1">
    <source>
        <dbReference type="ARBA" id="ARBA00004141"/>
    </source>
</evidence>
<reference evidence="7" key="1">
    <citation type="submission" date="2018-06" db="EMBL/GenBank/DDBJ databases">
        <authorList>
            <person name="Zhirakovskaya E."/>
        </authorList>
    </citation>
    <scope>NUCLEOTIDE SEQUENCE</scope>
</reference>